<name>A0A9D1VAY7_9BACT</name>
<comment type="caution">
    <text evidence="1">The sequence shown here is derived from an EMBL/GenBank/DDBJ whole genome shotgun (WGS) entry which is preliminary data.</text>
</comment>
<dbReference type="EMBL" id="DXFQ01000048">
    <property type="protein sequence ID" value="HIX19529.1"/>
    <property type="molecule type" value="Genomic_DNA"/>
</dbReference>
<accession>A0A9D1VAY7</accession>
<reference evidence="1" key="2">
    <citation type="submission" date="2021-04" db="EMBL/GenBank/DDBJ databases">
        <authorList>
            <person name="Gilroy R."/>
        </authorList>
    </citation>
    <scope>NUCLEOTIDE SEQUENCE</scope>
    <source>
        <strain evidence="1">14975</strain>
    </source>
</reference>
<dbReference type="Proteomes" id="UP000823964">
    <property type="component" value="Unassembled WGS sequence"/>
</dbReference>
<sequence length="85" mass="9647">MTEKNIPQLTLPTDEFDEMMHMSAAHLVSLLRSAVLSPERAGRFRPMPPAEHDAYRVSMTSGRIDIRLFSAGRTVFRVSFVRAEL</sequence>
<evidence type="ECO:0000313" key="1">
    <source>
        <dbReference type="EMBL" id="HIX19529.1"/>
    </source>
</evidence>
<evidence type="ECO:0000313" key="2">
    <source>
        <dbReference type="Proteomes" id="UP000823964"/>
    </source>
</evidence>
<reference evidence="1" key="1">
    <citation type="journal article" date="2021" name="PeerJ">
        <title>Extensive microbial diversity within the chicken gut microbiome revealed by metagenomics and culture.</title>
        <authorList>
            <person name="Gilroy R."/>
            <person name="Ravi A."/>
            <person name="Getino M."/>
            <person name="Pursley I."/>
            <person name="Horton D.L."/>
            <person name="Alikhan N.F."/>
            <person name="Baker D."/>
            <person name="Gharbi K."/>
            <person name="Hall N."/>
            <person name="Watson M."/>
            <person name="Adriaenssens E.M."/>
            <person name="Foster-Nyarko E."/>
            <person name="Jarju S."/>
            <person name="Secka A."/>
            <person name="Antonio M."/>
            <person name="Oren A."/>
            <person name="Chaudhuri R.R."/>
            <person name="La Ragione R."/>
            <person name="Hildebrand F."/>
            <person name="Pallen M.J."/>
        </authorList>
    </citation>
    <scope>NUCLEOTIDE SEQUENCE</scope>
    <source>
        <strain evidence="1">14975</strain>
    </source>
</reference>
<proteinExistence type="predicted"/>
<organism evidence="1 2">
    <name type="scientific">Candidatus Akkermansia intestinigallinarum</name>
    <dbReference type="NCBI Taxonomy" id="2838431"/>
    <lineage>
        <taxon>Bacteria</taxon>
        <taxon>Pseudomonadati</taxon>
        <taxon>Verrucomicrobiota</taxon>
        <taxon>Verrucomicrobiia</taxon>
        <taxon>Verrucomicrobiales</taxon>
        <taxon>Akkermansiaceae</taxon>
        <taxon>Akkermansia</taxon>
    </lineage>
</organism>
<gene>
    <name evidence="1" type="ORF">H9862_02870</name>
</gene>
<protein>
    <submittedName>
        <fullName evidence="1">Uncharacterized protein</fullName>
    </submittedName>
</protein>
<dbReference type="AlphaFoldDB" id="A0A9D1VAY7"/>